<dbReference type="AlphaFoldDB" id="A0A2P2PSJ8"/>
<sequence>MIEWKCHTHDVNHVDHVI</sequence>
<name>A0A2P2PSJ8_RHIMU</name>
<evidence type="ECO:0000313" key="1">
    <source>
        <dbReference type="EMBL" id="MBX57675.1"/>
    </source>
</evidence>
<dbReference type="EMBL" id="GGEC01077191">
    <property type="protein sequence ID" value="MBX57675.1"/>
    <property type="molecule type" value="Transcribed_RNA"/>
</dbReference>
<organism evidence="1">
    <name type="scientific">Rhizophora mucronata</name>
    <name type="common">Asiatic mangrove</name>
    <dbReference type="NCBI Taxonomy" id="61149"/>
    <lineage>
        <taxon>Eukaryota</taxon>
        <taxon>Viridiplantae</taxon>
        <taxon>Streptophyta</taxon>
        <taxon>Embryophyta</taxon>
        <taxon>Tracheophyta</taxon>
        <taxon>Spermatophyta</taxon>
        <taxon>Magnoliopsida</taxon>
        <taxon>eudicotyledons</taxon>
        <taxon>Gunneridae</taxon>
        <taxon>Pentapetalae</taxon>
        <taxon>rosids</taxon>
        <taxon>fabids</taxon>
        <taxon>Malpighiales</taxon>
        <taxon>Rhizophoraceae</taxon>
        <taxon>Rhizophora</taxon>
    </lineage>
</organism>
<accession>A0A2P2PSJ8</accession>
<protein>
    <submittedName>
        <fullName evidence="1">Uncharacterized protein</fullName>
    </submittedName>
</protein>
<reference evidence="1" key="1">
    <citation type="submission" date="2018-02" db="EMBL/GenBank/DDBJ databases">
        <title>Rhizophora mucronata_Transcriptome.</title>
        <authorList>
            <person name="Meera S.P."/>
            <person name="Sreeshan A."/>
            <person name="Augustine A."/>
        </authorList>
    </citation>
    <scope>NUCLEOTIDE SEQUENCE</scope>
    <source>
        <tissue evidence="1">Leaf</tissue>
    </source>
</reference>
<proteinExistence type="predicted"/>